<evidence type="ECO:0000313" key="1">
    <source>
        <dbReference type="EMBL" id="CAD7077238.1"/>
    </source>
</evidence>
<keyword evidence="2" id="KW-1185">Reference proteome</keyword>
<reference evidence="1 2" key="1">
    <citation type="submission" date="2020-11" db="EMBL/GenBank/DDBJ databases">
        <authorList>
            <person name="Wallbank WR R."/>
            <person name="Pardo Diaz C."/>
            <person name="Kozak K."/>
            <person name="Martin S."/>
            <person name="Jiggins C."/>
            <person name="Moest M."/>
            <person name="Warren A I."/>
            <person name="Generalovic N T."/>
            <person name="Byers J.R.P. K."/>
            <person name="Montejo-Kovacevich G."/>
            <person name="Yen C E."/>
        </authorList>
    </citation>
    <scope>NUCLEOTIDE SEQUENCE [LARGE SCALE GENOMIC DNA]</scope>
</reference>
<sequence length="140" mass="15714">MNERVDHISIEGIGEDSPYSQNQVNMLLGSRINGLTTCLNAHVLLHILSSQLTQHIRIESWPTPQNLPFADLNFNKLGKINMLIKADLHYNVLAIGQFKLGDNVPPLQKTVSDWMLLAEHTDRRQKNIQGQSGPGKRAPQ</sequence>
<protein>
    <submittedName>
        <fullName evidence="1">Uncharacterized protein</fullName>
    </submittedName>
</protein>
<accession>A0A7R8YL85</accession>
<dbReference type="InParanoid" id="A0A7R8YL85"/>
<dbReference type="Proteomes" id="UP000594454">
    <property type="component" value="Chromosome 1"/>
</dbReference>
<dbReference type="EMBL" id="LR899009">
    <property type="protein sequence ID" value="CAD7077238.1"/>
    <property type="molecule type" value="Genomic_DNA"/>
</dbReference>
<organism evidence="1 2">
    <name type="scientific">Hermetia illucens</name>
    <name type="common">Black soldier fly</name>
    <dbReference type="NCBI Taxonomy" id="343691"/>
    <lineage>
        <taxon>Eukaryota</taxon>
        <taxon>Metazoa</taxon>
        <taxon>Ecdysozoa</taxon>
        <taxon>Arthropoda</taxon>
        <taxon>Hexapoda</taxon>
        <taxon>Insecta</taxon>
        <taxon>Pterygota</taxon>
        <taxon>Neoptera</taxon>
        <taxon>Endopterygota</taxon>
        <taxon>Diptera</taxon>
        <taxon>Brachycera</taxon>
        <taxon>Stratiomyomorpha</taxon>
        <taxon>Stratiomyidae</taxon>
        <taxon>Hermetiinae</taxon>
        <taxon>Hermetia</taxon>
    </lineage>
</organism>
<dbReference type="AlphaFoldDB" id="A0A7R8YL85"/>
<name>A0A7R8YL85_HERIL</name>
<gene>
    <name evidence="1" type="ORF">HERILL_LOCUS603</name>
</gene>
<dbReference type="OrthoDB" id="8061911at2759"/>
<evidence type="ECO:0000313" key="2">
    <source>
        <dbReference type="Proteomes" id="UP000594454"/>
    </source>
</evidence>
<proteinExistence type="predicted"/>